<dbReference type="AlphaFoldDB" id="A0AA42UAU1"/>
<dbReference type="RefSeq" id="WP_045892637.1">
    <property type="nucleotide sequence ID" value="NZ_JAOCIY010000060.1"/>
</dbReference>
<dbReference type="Proteomes" id="UP001161707">
    <property type="component" value="Unassembled WGS sequence"/>
</dbReference>
<dbReference type="EMBL" id="JAOCIY010000060">
    <property type="protein sequence ID" value="MDH1481448.1"/>
    <property type="molecule type" value="Genomic_DNA"/>
</dbReference>
<keyword evidence="1" id="KW-1133">Transmembrane helix</keyword>
<evidence type="ECO:0000313" key="2">
    <source>
        <dbReference type="EMBL" id="MDH1481448.1"/>
    </source>
</evidence>
<evidence type="ECO:0000256" key="1">
    <source>
        <dbReference type="SAM" id="Phobius"/>
    </source>
</evidence>
<feature type="transmembrane region" description="Helical" evidence="1">
    <location>
        <begin position="39"/>
        <end position="56"/>
    </location>
</feature>
<comment type="caution">
    <text evidence="2">The sequence shown here is derived from an EMBL/GenBank/DDBJ whole genome shotgun (WGS) entry which is preliminary data.</text>
</comment>
<organism evidence="2 3">
    <name type="scientific">Enterobacter cloacae</name>
    <dbReference type="NCBI Taxonomy" id="550"/>
    <lineage>
        <taxon>Bacteria</taxon>
        <taxon>Pseudomonadati</taxon>
        <taxon>Pseudomonadota</taxon>
        <taxon>Gammaproteobacteria</taxon>
        <taxon>Enterobacterales</taxon>
        <taxon>Enterobacteriaceae</taxon>
        <taxon>Enterobacter</taxon>
        <taxon>Enterobacter cloacae complex</taxon>
    </lineage>
</organism>
<keyword evidence="1" id="KW-0812">Transmembrane</keyword>
<evidence type="ECO:0000313" key="3">
    <source>
        <dbReference type="Proteomes" id="UP001161707"/>
    </source>
</evidence>
<sequence>MSKNKKNIKNKGIKKDLNINIQQKIESEAGEEIEVGRKTVIAFLLFLLIFLIPLFTETLSERKYDNQITYDVVNENNYEIILNNNRYFLDLDFDDEQYASAIKNSNIDFISLSLESKRIQLNDEECLYTDELCKNKIKSDKLGLITKIQKWSDDRVNLGVIWLSKNKAKEEELQRNTPTIIRILTFPTSKYNRVRLAVGNNLIIVGPIDFWINIFKKITP</sequence>
<keyword evidence="1" id="KW-0472">Membrane</keyword>
<reference evidence="2" key="1">
    <citation type="submission" date="2022-09" db="EMBL/GenBank/DDBJ databases">
        <title>Intensive care unit water sources are persistently colonized with multi-drug resistant bacteria and are the site of extensive horizontal gene transfer of antibiotic resistance genes.</title>
        <authorList>
            <person name="Diorio-Toth L."/>
        </authorList>
    </citation>
    <scope>NUCLEOTIDE SEQUENCE</scope>
    <source>
        <strain evidence="2">GD03711</strain>
    </source>
</reference>
<protein>
    <submittedName>
        <fullName evidence="2">Uncharacterized protein</fullName>
    </submittedName>
</protein>
<gene>
    <name evidence="2" type="ORF">N5E88_18440</name>
</gene>
<accession>A0AA42UAU1</accession>
<proteinExistence type="predicted"/>
<name>A0AA42UAU1_ENTCL</name>